<accession>A0ABS1XVS3</accession>
<feature type="region of interest" description="Disordered" evidence="1">
    <location>
        <begin position="27"/>
        <end position="67"/>
    </location>
</feature>
<evidence type="ECO:0000256" key="1">
    <source>
        <dbReference type="SAM" id="MobiDB-lite"/>
    </source>
</evidence>
<keyword evidence="3" id="KW-1185">Reference proteome</keyword>
<dbReference type="Proteomes" id="UP000601027">
    <property type="component" value="Unassembled WGS sequence"/>
</dbReference>
<evidence type="ECO:0000313" key="3">
    <source>
        <dbReference type="Proteomes" id="UP000601027"/>
    </source>
</evidence>
<reference evidence="2 3" key="1">
    <citation type="submission" date="2021-01" db="EMBL/GenBank/DDBJ databases">
        <title>Draft genome sequence of Micromonospora sp. strain STR1_7.</title>
        <authorList>
            <person name="Karlyshev A."/>
            <person name="Jawad R."/>
        </authorList>
    </citation>
    <scope>NUCLEOTIDE SEQUENCE [LARGE SCALE GENOMIC DNA]</scope>
    <source>
        <strain evidence="2 3">STR1-7</strain>
    </source>
</reference>
<feature type="region of interest" description="Disordered" evidence="1">
    <location>
        <begin position="111"/>
        <end position="140"/>
    </location>
</feature>
<protein>
    <submittedName>
        <fullName evidence="2">Uncharacterized protein</fullName>
    </submittedName>
</protein>
<gene>
    <name evidence="2" type="ORF">JNW91_16795</name>
</gene>
<dbReference type="RefSeq" id="WP_203176296.1">
    <property type="nucleotide sequence ID" value="NZ_JAEVHM010000076.1"/>
</dbReference>
<comment type="caution">
    <text evidence="2">The sequence shown here is derived from an EMBL/GenBank/DDBJ whole genome shotgun (WGS) entry which is preliminary data.</text>
</comment>
<name>A0ABS1XVS3_9ACTN</name>
<sequence>MTEQERVEWQQRLQAAVDETLRRRAARRQLHQDHTAARNAGLAHRNRARLARARAGGPMPKTPEHADDVLTVDVAELRNPDLGALASALARVSGWSTLAPGAALAVGQLAQQAQHALDRRRRRLPTNPGQATPPDGPEAA</sequence>
<dbReference type="EMBL" id="JAEVHM010000076">
    <property type="protein sequence ID" value="MBM0233367.1"/>
    <property type="molecule type" value="Genomic_DNA"/>
</dbReference>
<organism evidence="2 3">
    <name type="scientific">Micromonospora parastrephiae</name>
    <dbReference type="NCBI Taxonomy" id="2806101"/>
    <lineage>
        <taxon>Bacteria</taxon>
        <taxon>Bacillati</taxon>
        <taxon>Actinomycetota</taxon>
        <taxon>Actinomycetes</taxon>
        <taxon>Micromonosporales</taxon>
        <taxon>Micromonosporaceae</taxon>
        <taxon>Micromonospora</taxon>
    </lineage>
</organism>
<evidence type="ECO:0000313" key="2">
    <source>
        <dbReference type="EMBL" id="MBM0233367.1"/>
    </source>
</evidence>
<proteinExistence type="predicted"/>